<protein>
    <submittedName>
        <fullName evidence="2">Uncharacterized protein</fullName>
    </submittedName>
</protein>
<feature type="region of interest" description="Disordered" evidence="1">
    <location>
        <begin position="1"/>
        <end position="20"/>
    </location>
</feature>
<keyword evidence="3" id="KW-1185">Reference proteome</keyword>
<sequence>MLDGKTLTPESEVSEEQRENEDHNVINFGKICYLFPIRGNILHEFFHDDSSHASISTKVPPSSNLCGFIFYLVLSKPQSSNIDELIINFECECYLETSWGESIHTTISAMVEWDCDMTEGYQLNVMPNHVLLWYDEECSKQIMETVKGREAISEKLFHFNEKMTVKFVARLPNKEEAMVKSVASDGYIQMLRKDHQRSRDPRESWKTVLKNTSNLSSSKPPIIDCDFAFCLFTEIDVCRC</sequence>
<evidence type="ECO:0000313" key="2">
    <source>
        <dbReference type="EMBL" id="MED6127739.1"/>
    </source>
</evidence>
<name>A0ABU6RUX7_9FABA</name>
<proteinExistence type="predicted"/>
<evidence type="ECO:0000313" key="3">
    <source>
        <dbReference type="Proteomes" id="UP001341840"/>
    </source>
</evidence>
<accession>A0ABU6RUX7</accession>
<dbReference type="Proteomes" id="UP001341840">
    <property type="component" value="Unassembled WGS sequence"/>
</dbReference>
<reference evidence="2 3" key="1">
    <citation type="journal article" date="2023" name="Plants (Basel)">
        <title>Bridging the Gap: Combining Genomics and Transcriptomics Approaches to Understand Stylosanthes scabra, an Orphan Legume from the Brazilian Caatinga.</title>
        <authorList>
            <person name="Ferreira-Neto J.R.C."/>
            <person name="da Silva M.D."/>
            <person name="Binneck E."/>
            <person name="de Melo N.F."/>
            <person name="da Silva R.H."/>
            <person name="de Melo A.L.T.M."/>
            <person name="Pandolfi V."/>
            <person name="Bustamante F.O."/>
            <person name="Brasileiro-Vidal A.C."/>
            <person name="Benko-Iseppon A.M."/>
        </authorList>
    </citation>
    <scope>NUCLEOTIDE SEQUENCE [LARGE SCALE GENOMIC DNA]</scope>
    <source>
        <tissue evidence="2">Leaves</tissue>
    </source>
</reference>
<dbReference type="EMBL" id="JASCZI010031997">
    <property type="protein sequence ID" value="MED6127739.1"/>
    <property type="molecule type" value="Genomic_DNA"/>
</dbReference>
<comment type="caution">
    <text evidence="2">The sequence shown here is derived from an EMBL/GenBank/DDBJ whole genome shotgun (WGS) entry which is preliminary data.</text>
</comment>
<organism evidence="2 3">
    <name type="scientific">Stylosanthes scabra</name>
    <dbReference type="NCBI Taxonomy" id="79078"/>
    <lineage>
        <taxon>Eukaryota</taxon>
        <taxon>Viridiplantae</taxon>
        <taxon>Streptophyta</taxon>
        <taxon>Embryophyta</taxon>
        <taxon>Tracheophyta</taxon>
        <taxon>Spermatophyta</taxon>
        <taxon>Magnoliopsida</taxon>
        <taxon>eudicotyledons</taxon>
        <taxon>Gunneridae</taxon>
        <taxon>Pentapetalae</taxon>
        <taxon>rosids</taxon>
        <taxon>fabids</taxon>
        <taxon>Fabales</taxon>
        <taxon>Fabaceae</taxon>
        <taxon>Papilionoideae</taxon>
        <taxon>50 kb inversion clade</taxon>
        <taxon>dalbergioids sensu lato</taxon>
        <taxon>Dalbergieae</taxon>
        <taxon>Pterocarpus clade</taxon>
        <taxon>Stylosanthes</taxon>
    </lineage>
</organism>
<evidence type="ECO:0000256" key="1">
    <source>
        <dbReference type="SAM" id="MobiDB-lite"/>
    </source>
</evidence>
<gene>
    <name evidence="2" type="ORF">PIB30_090992</name>
</gene>